<gene>
    <name evidence="4" type="ORF">P5673_001380</name>
</gene>
<reference evidence="4" key="1">
    <citation type="journal article" date="2023" name="G3 (Bethesda)">
        <title>Whole genome assembly and annotation of the endangered Caribbean coral Acropora cervicornis.</title>
        <authorList>
            <person name="Selwyn J.D."/>
            <person name="Vollmer S.V."/>
        </authorList>
    </citation>
    <scope>NUCLEOTIDE SEQUENCE</scope>
    <source>
        <strain evidence="4">K2</strain>
    </source>
</reference>
<dbReference type="PANTHER" id="PTHR11710">
    <property type="entry name" value="40S RIBOSOMAL PROTEIN S19"/>
    <property type="match status" value="1"/>
</dbReference>
<dbReference type="GO" id="GO:0003723">
    <property type="term" value="F:RNA binding"/>
    <property type="evidence" value="ECO:0007669"/>
    <property type="project" value="TreeGrafter"/>
</dbReference>
<accession>A0AAD9VGK3</accession>
<organism evidence="4 5">
    <name type="scientific">Acropora cervicornis</name>
    <name type="common">Staghorn coral</name>
    <dbReference type="NCBI Taxonomy" id="6130"/>
    <lineage>
        <taxon>Eukaryota</taxon>
        <taxon>Metazoa</taxon>
        <taxon>Cnidaria</taxon>
        <taxon>Anthozoa</taxon>
        <taxon>Hexacorallia</taxon>
        <taxon>Scleractinia</taxon>
        <taxon>Astrocoeniina</taxon>
        <taxon>Acroporidae</taxon>
        <taxon>Acropora</taxon>
    </lineage>
</organism>
<sequence>MPGASVKDACPQQFNKALAAHLKKGGKMKIPDWVDLVKTSKAKELAPYDPDCLNSTSCLPSQVSWCGTLYPCVWSGRSITSQGQRDCDRIAGQVKHGTLSTLYSFVIFPSHSCCK</sequence>
<evidence type="ECO:0000256" key="3">
    <source>
        <dbReference type="ARBA" id="ARBA00023274"/>
    </source>
</evidence>
<comment type="similarity">
    <text evidence="1">Belongs to the eukaryotic ribosomal protein eS19 family.</text>
</comment>
<comment type="caution">
    <text evidence="4">The sequence shown here is derived from an EMBL/GenBank/DDBJ whole genome shotgun (WGS) entry which is preliminary data.</text>
</comment>
<dbReference type="GO" id="GO:0022627">
    <property type="term" value="C:cytosolic small ribosomal subunit"/>
    <property type="evidence" value="ECO:0007669"/>
    <property type="project" value="TreeGrafter"/>
</dbReference>
<name>A0AAD9VGK3_ACRCE</name>
<dbReference type="AlphaFoldDB" id="A0AAD9VGK3"/>
<dbReference type="Gene3D" id="1.10.10.10">
    <property type="entry name" value="Winged helix-like DNA-binding domain superfamily/Winged helix DNA-binding domain"/>
    <property type="match status" value="1"/>
</dbReference>
<keyword evidence="3" id="KW-0687">Ribonucleoprotein</keyword>
<reference evidence="4" key="2">
    <citation type="journal article" date="2023" name="Science">
        <title>Genomic signatures of disease resistance in endangered staghorn corals.</title>
        <authorList>
            <person name="Vollmer S.V."/>
            <person name="Selwyn J.D."/>
            <person name="Despard B.A."/>
            <person name="Roesel C.L."/>
        </authorList>
    </citation>
    <scope>NUCLEOTIDE SEQUENCE</scope>
    <source>
        <strain evidence="4">K2</strain>
    </source>
</reference>
<dbReference type="EMBL" id="JARQWQ010000002">
    <property type="protein sequence ID" value="KAK2573694.1"/>
    <property type="molecule type" value="Genomic_DNA"/>
</dbReference>
<dbReference type="GO" id="GO:0003735">
    <property type="term" value="F:structural constituent of ribosome"/>
    <property type="evidence" value="ECO:0007669"/>
    <property type="project" value="InterPro"/>
</dbReference>
<proteinExistence type="inferred from homology"/>
<dbReference type="GO" id="GO:0006412">
    <property type="term" value="P:translation"/>
    <property type="evidence" value="ECO:0007669"/>
    <property type="project" value="InterPro"/>
</dbReference>
<dbReference type="PANTHER" id="PTHR11710:SF0">
    <property type="entry name" value="40S RIBOSOMAL PROTEIN S19"/>
    <property type="match status" value="1"/>
</dbReference>
<dbReference type="InterPro" id="IPR036390">
    <property type="entry name" value="WH_DNA-bd_sf"/>
</dbReference>
<evidence type="ECO:0000313" key="5">
    <source>
        <dbReference type="Proteomes" id="UP001249851"/>
    </source>
</evidence>
<evidence type="ECO:0000256" key="1">
    <source>
        <dbReference type="ARBA" id="ARBA00010014"/>
    </source>
</evidence>
<keyword evidence="5" id="KW-1185">Reference proteome</keyword>
<evidence type="ECO:0000256" key="2">
    <source>
        <dbReference type="ARBA" id="ARBA00022980"/>
    </source>
</evidence>
<dbReference type="Pfam" id="PF01090">
    <property type="entry name" value="Ribosomal_S19e"/>
    <property type="match status" value="1"/>
</dbReference>
<dbReference type="Proteomes" id="UP001249851">
    <property type="component" value="Unassembled WGS sequence"/>
</dbReference>
<protein>
    <submittedName>
        <fullName evidence="4">40S ribosomal protein S19</fullName>
    </submittedName>
</protein>
<dbReference type="InterPro" id="IPR036388">
    <property type="entry name" value="WH-like_DNA-bd_sf"/>
</dbReference>
<dbReference type="InterPro" id="IPR001266">
    <property type="entry name" value="Ribosomal_eS19"/>
</dbReference>
<dbReference type="GO" id="GO:0000028">
    <property type="term" value="P:ribosomal small subunit assembly"/>
    <property type="evidence" value="ECO:0007669"/>
    <property type="project" value="TreeGrafter"/>
</dbReference>
<dbReference type="SMART" id="SM01413">
    <property type="entry name" value="Ribosomal_S19e"/>
    <property type="match status" value="1"/>
</dbReference>
<dbReference type="SUPFAM" id="SSF46785">
    <property type="entry name" value="Winged helix' DNA-binding domain"/>
    <property type="match status" value="1"/>
</dbReference>
<keyword evidence="2 4" id="KW-0689">Ribosomal protein</keyword>
<evidence type="ECO:0000313" key="4">
    <source>
        <dbReference type="EMBL" id="KAK2573694.1"/>
    </source>
</evidence>